<dbReference type="Proteomes" id="UP000018208">
    <property type="component" value="Unassembled WGS sequence"/>
</dbReference>
<comment type="caution">
    <text evidence="1">The sequence shown here is derived from an EMBL/GenBank/DDBJ whole genome shotgun (WGS) entry which is preliminary data.</text>
</comment>
<dbReference type="RefSeq" id="XP_067761210.1">
    <property type="nucleotide sequence ID" value="XM_067910523.1"/>
</dbReference>
<gene>
    <name evidence="1" type="ORF">SS50377_26717</name>
</gene>
<reference evidence="1 2" key="1">
    <citation type="journal article" date="2014" name="PLoS Genet.">
        <title>The Genome of Spironucleus salmonicida Highlights a Fish Pathogen Adapted to Fluctuating Environments.</title>
        <authorList>
            <person name="Xu F."/>
            <person name="Jerlstrom-Hultqvist J."/>
            <person name="Einarsson E."/>
            <person name="Astvaldsson A."/>
            <person name="Svard S.G."/>
            <person name="Andersson J.O."/>
        </authorList>
    </citation>
    <scope>NUCLEOTIDE SEQUENCE [LARGE SCALE GENOMIC DNA]</scope>
    <source>
        <strain evidence="1 2">ATCC 50377</strain>
    </source>
</reference>
<sequence length="75" mass="8476">MKKSVQEDRVHVDLKEVGRIKQEDNQIQSKIISNDIAGAKLITFLVSNDIAINLNEDTARYLLDNSKQFSTGNDK</sequence>
<dbReference type="AlphaFoldDB" id="A0A9P8RV58"/>
<dbReference type="KEGG" id="ssao:94300740"/>
<dbReference type="GeneID" id="94300740"/>
<evidence type="ECO:0000313" key="1">
    <source>
        <dbReference type="EMBL" id="KAH0570437.1"/>
    </source>
</evidence>
<accession>A0A9P8RV58</accession>
<organism evidence="1 2">
    <name type="scientific">Spironucleus salmonicida</name>
    <dbReference type="NCBI Taxonomy" id="348837"/>
    <lineage>
        <taxon>Eukaryota</taxon>
        <taxon>Metamonada</taxon>
        <taxon>Diplomonadida</taxon>
        <taxon>Hexamitidae</taxon>
        <taxon>Hexamitinae</taxon>
        <taxon>Spironucleus</taxon>
    </lineage>
</organism>
<proteinExistence type="predicted"/>
<protein>
    <submittedName>
        <fullName evidence="1">Uncharacterized protein</fullName>
    </submittedName>
</protein>
<evidence type="ECO:0000313" key="2">
    <source>
        <dbReference type="Proteomes" id="UP000018208"/>
    </source>
</evidence>
<name>A0A9P8RV58_9EUKA</name>
<dbReference type="EMBL" id="AUWU02000007">
    <property type="protein sequence ID" value="KAH0570437.1"/>
    <property type="molecule type" value="Genomic_DNA"/>
</dbReference>
<keyword evidence="2" id="KW-1185">Reference proteome</keyword>